<protein>
    <submittedName>
        <fullName evidence="1">Uncharacterized protein</fullName>
    </submittedName>
</protein>
<organism evidence="1 2">
    <name type="scientific">Cirrhinus molitorella</name>
    <name type="common">mud carp</name>
    <dbReference type="NCBI Taxonomy" id="172907"/>
    <lineage>
        <taxon>Eukaryota</taxon>
        <taxon>Metazoa</taxon>
        <taxon>Chordata</taxon>
        <taxon>Craniata</taxon>
        <taxon>Vertebrata</taxon>
        <taxon>Euteleostomi</taxon>
        <taxon>Actinopterygii</taxon>
        <taxon>Neopterygii</taxon>
        <taxon>Teleostei</taxon>
        <taxon>Ostariophysi</taxon>
        <taxon>Cypriniformes</taxon>
        <taxon>Cyprinidae</taxon>
        <taxon>Labeoninae</taxon>
        <taxon>Labeonini</taxon>
        <taxon>Cirrhinus</taxon>
    </lineage>
</organism>
<name>A0AA88Q5M8_9TELE</name>
<accession>A0AA88Q5M8</accession>
<dbReference type="Proteomes" id="UP001187343">
    <property type="component" value="Unassembled WGS sequence"/>
</dbReference>
<reference evidence="1" key="1">
    <citation type="submission" date="2023-08" db="EMBL/GenBank/DDBJ databases">
        <title>Chromosome-level Genome Assembly of mud carp (Cirrhinus molitorella).</title>
        <authorList>
            <person name="Liu H."/>
        </authorList>
    </citation>
    <scope>NUCLEOTIDE SEQUENCE</scope>
    <source>
        <strain evidence="1">Prfri</strain>
        <tissue evidence="1">Muscle</tissue>
    </source>
</reference>
<comment type="caution">
    <text evidence="1">The sequence shown here is derived from an EMBL/GenBank/DDBJ whole genome shotgun (WGS) entry which is preliminary data.</text>
</comment>
<proteinExistence type="predicted"/>
<gene>
    <name evidence="1" type="ORF">Q8A67_000602</name>
</gene>
<evidence type="ECO:0000313" key="2">
    <source>
        <dbReference type="Proteomes" id="UP001187343"/>
    </source>
</evidence>
<keyword evidence="2" id="KW-1185">Reference proteome</keyword>
<evidence type="ECO:0000313" key="1">
    <source>
        <dbReference type="EMBL" id="KAK2916228.1"/>
    </source>
</evidence>
<sequence length="154" mass="17637">MTQTLSWMFLRDTWNKQTMIVNSRRSFCGEDVFCRIHLVTGEPLSKGTTYDLCRHKKMQQQTAYKKVTFMNNVVSLQAVQVQRTDLQASHRATWNITNCVAFHGTASPCLFRDQIWALTTTVDINITLAYLFLVWRSALMEDSVSALLGPVITL</sequence>
<dbReference type="AlphaFoldDB" id="A0AA88Q5M8"/>
<dbReference type="EMBL" id="JAUYZG010000001">
    <property type="protein sequence ID" value="KAK2916228.1"/>
    <property type="molecule type" value="Genomic_DNA"/>
</dbReference>